<dbReference type="InterPro" id="IPR051927">
    <property type="entry name" value="Zn_Chap_cDPG_Synth"/>
</dbReference>
<reference evidence="3 4" key="1">
    <citation type="journal article" date="2019" name="Int. J. Syst. Evol. Microbiol.">
        <title>The Global Catalogue of Microorganisms (GCM) 10K type strain sequencing project: providing services to taxonomists for standard genome sequencing and annotation.</title>
        <authorList>
            <consortium name="The Broad Institute Genomics Platform"/>
            <consortium name="The Broad Institute Genome Sequencing Center for Infectious Disease"/>
            <person name="Wu L."/>
            <person name="Ma J."/>
        </authorList>
    </citation>
    <scope>NUCLEOTIDE SEQUENCE [LARGE SCALE GENOMIC DNA]</scope>
    <source>
        <strain evidence="3 4">JCM 9383</strain>
    </source>
</reference>
<name>A0ABN3V8Q6_9PSEU</name>
<evidence type="ECO:0000256" key="1">
    <source>
        <dbReference type="SAM" id="MobiDB-lite"/>
    </source>
</evidence>
<proteinExistence type="predicted"/>
<evidence type="ECO:0000259" key="2">
    <source>
        <dbReference type="SMART" id="SM00833"/>
    </source>
</evidence>
<dbReference type="InterPro" id="IPR003495">
    <property type="entry name" value="CobW/HypB/UreG_nucleotide-bd"/>
</dbReference>
<feature type="domain" description="CobW C-terminal" evidence="2">
    <location>
        <begin position="253"/>
        <end position="369"/>
    </location>
</feature>
<organism evidence="3 4">
    <name type="scientific">Saccharopolyspora taberi</name>
    <dbReference type="NCBI Taxonomy" id="60895"/>
    <lineage>
        <taxon>Bacteria</taxon>
        <taxon>Bacillati</taxon>
        <taxon>Actinomycetota</taxon>
        <taxon>Actinomycetes</taxon>
        <taxon>Pseudonocardiales</taxon>
        <taxon>Pseudonocardiaceae</taxon>
        <taxon>Saccharopolyspora</taxon>
    </lineage>
</organism>
<dbReference type="Pfam" id="PF02492">
    <property type="entry name" value="cobW"/>
    <property type="match status" value="1"/>
</dbReference>
<accession>A0ABN3V8Q6</accession>
<dbReference type="Gene3D" id="3.40.50.300">
    <property type="entry name" value="P-loop containing nucleotide triphosphate hydrolases"/>
    <property type="match status" value="1"/>
</dbReference>
<dbReference type="Pfam" id="PF07683">
    <property type="entry name" value="CobW_C"/>
    <property type="match status" value="1"/>
</dbReference>
<keyword evidence="4" id="KW-1185">Reference proteome</keyword>
<comment type="caution">
    <text evidence="3">The sequence shown here is derived from an EMBL/GenBank/DDBJ whole genome shotgun (WGS) entry which is preliminary data.</text>
</comment>
<dbReference type="SMART" id="SM00833">
    <property type="entry name" value="CobW_C"/>
    <property type="match status" value="1"/>
</dbReference>
<feature type="region of interest" description="Disordered" evidence="1">
    <location>
        <begin position="386"/>
        <end position="415"/>
    </location>
</feature>
<dbReference type="PANTHER" id="PTHR43603:SF1">
    <property type="entry name" value="ZINC-REGULATED GTPASE METALLOPROTEIN ACTIVATOR 1"/>
    <property type="match status" value="1"/>
</dbReference>
<dbReference type="RefSeq" id="WP_344678986.1">
    <property type="nucleotide sequence ID" value="NZ_BAAAUX010000010.1"/>
</dbReference>
<evidence type="ECO:0000313" key="4">
    <source>
        <dbReference type="Proteomes" id="UP001500979"/>
    </source>
</evidence>
<protein>
    <submittedName>
        <fullName evidence="3">GTP-binding protein</fullName>
    </submittedName>
</protein>
<gene>
    <name evidence="3" type="ORF">GCM10010470_17510</name>
</gene>
<dbReference type="PANTHER" id="PTHR43603">
    <property type="entry name" value="COBW DOMAIN-CONTAINING PROTEIN DDB_G0274527"/>
    <property type="match status" value="1"/>
</dbReference>
<sequence>MGTDARRMPLIMVAGIREDQVGTTAEAVRAQDAAGTALVQHDLREIEQGVVRRRVRHGDDERVTVLELAHGCVSCTLREDFLPLLRGLCSAPDVERIVVQLDPALEPEAICWALQHVVVDGRTLDDDVEISAVITVVDLPSWLADAGSEDELAERGLAGSPDDDRTLAQVAVGQVEFADAVVLAGSAEDRWNQVRTEAVISRLTPSAPRVHLDALDVPALLAGVPELARRGQIDWPHGPLLRGQPPLDTEAGVAVVLFEERRPFHPQRLHEAMDVLLDGVVRTRGRAWVASQPDVALWLESAGGGLRVGHAGPWLAALDRDQWADIPAERQVRASLNWDDYYGDRMQELVVIAHEADPRDITRALRSAVLTDDEIAAGREEWATYEDPFGEWHTDPCEPTGADSPADAARDSGTY</sequence>
<dbReference type="NCBIfam" id="NF047431">
    <property type="entry name" value="hiber_recruit"/>
    <property type="match status" value="1"/>
</dbReference>
<evidence type="ECO:0000313" key="3">
    <source>
        <dbReference type="EMBL" id="GAA2783964.1"/>
    </source>
</evidence>
<dbReference type="Proteomes" id="UP001500979">
    <property type="component" value="Unassembled WGS sequence"/>
</dbReference>
<dbReference type="SUPFAM" id="SSF90002">
    <property type="entry name" value="Hypothetical protein YjiA, C-terminal domain"/>
    <property type="match status" value="1"/>
</dbReference>
<dbReference type="InterPro" id="IPR027417">
    <property type="entry name" value="P-loop_NTPase"/>
</dbReference>
<dbReference type="InterPro" id="IPR011629">
    <property type="entry name" value="CobW-like_C"/>
</dbReference>
<dbReference type="EMBL" id="BAAAUX010000010">
    <property type="protein sequence ID" value="GAA2783964.1"/>
    <property type="molecule type" value="Genomic_DNA"/>
</dbReference>